<dbReference type="Proteomes" id="UP000414233">
    <property type="component" value="Unassembled WGS sequence"/>
</dbReference>
<name>A0A5E4VDI9_9BURK</name>
<dbReference type="AlphaFoldDB" id="A0A5E4VDI9"/>
<organism evidence="1 2">
    <name type="scientific">Pandoraea terrae</name>
    <dbReference type="NCBI Taxonomy" id="1537710"/>
    <lineage>
        <taxon>Bacteria</taxon>
        <taxon>Pseudomonadati</taxon>
        <taxon>Pseudomonadota</taxon>
        <taxon>Betaproteobacteria</taxon>
        <taxon>Burkholderiales</taxon>
        <taxon>Burkholderiaceae</taxon>
        <taxon>Pandoraea</taxon>
    </lineage>
</organism>
<keyword evidence="2" id="KW-1185">Reference proteome</keyword>
<proteinExistence type="predicted"/>
<gene>
    <name evidence="1" type="ORF">PTE30175_02528</name>
</gene>
<evidence type="ECO:0000313" key="2">
    <source>
        <dbReference type="Proteomes" id="UP000414233"/>
    </source>
</evidence>
<evidence type="ECO:0000313" key="1">
    <source>
        <dbReference type="EMBL" id="VVE10367.1"/>
    </source>
</evidence>
<dbReference type="EMBL" id="CABPRZ010000009">
    <property type="protein sequence ID" value="VVE10367.1"/>
    <property type="molecule type" value="Genomic_DNA"/>
</dbReference>
<protein>
    <submittedName>
        <fullName evidence="1">Uncharacterized protein</fullName>
    </submittedName>
</protein>
<accession>A0A5E4VDI9</accession>
<sequence length="142" mass="16567">MMGFLLQRTCPADRDRVNITRLRENVYKSDALVLQSMKRPRQFKPLPTDNMNGKIAVSPCGMAFHHNVLRQIKDDCHAVDVMRPCNRNKFSSRRRLNVRRIHYRQSAELQPFLDDGVQEFERIPGDCLVGFVIRENRTAAVR</sequence>
<reference evidence="1 2" key="1">
    <citation type="submission" date="2019-08" db="EMBL/GenBank/DDBJ databases">
        <authorList>
            <person name="Peeters C."/>
        </authorList>
    </citation>
    <scope>NUCLEOTIDE SEQUENCE [LARGE SCALE GENOMIC DNA]</scope>
    <source>
        <strain evidence="1 2">LMG 30175</strain>
    </source>
</reference>